<accession>A0A1G5IBQ8</accession>
<protein>
    <submittedName>
        <fullName evidence="2">Uncharacterized protein</fullName>
    </submittedName>
</protein>
<dbReference type="EMBL" id="FMUX01000018">
    <property type="protein sequence ID" value="SCY73069.1"/>
    <property type="molecule type" value="Genomic_DNA"/>
</dbReference>
<sequence>MHVPSYQINNVLKTYSKQVSQNKALNRQKDLGLDNAPTHDKITLSAEGKRKAVIDKVASDIINRLTTTGAAGDKDVEVAAQVWKEKGGESDVERKKNGRFVYNYIGEDDEKTTSTLSVGNSGPQGQRIRSLMDHYRREDGNPDPEESHENL</sequence>
<dbReference type="OrthoDB" id="5422201at2"/>
<proteinExistence type="predicted"/>
<evidence type="ECO:0000313" key="3">
    <source>
        <dbReference type="Proteomes" id="UP000198870"/>
    </source>
</evidence>
<name>A0A1G5IBQ8_9BACT</name>
<keyword evidence="3" id="KW-1185">Reference proteome</keyword>
<feature type="compositionally biased region" description="Polar residues" evidence="1">
    <location>
        <begin position="113"/>
        <end position="124"/>
    </location>
</feature>
<organism evidence="2 3">
    <name type="scientific">Desulfoluna spongiiphila</name>
    <dbReference type="NCBI Taxonomy" id="419481"/>
    <lineage>
        <taxon>Bacteria</taxon>
        <taxon>Pseudomonadati</taxon>
        <taxon>Thermodesulfobacteriota</taxon>
        <taxon>Desulfobacteria</taxon>
        <taxon>Desulfobacterales</taxon>
        <taxon>Desulfolunaceae</taxon>
        <taxon>Desulfoluna</taxon>
    </lineage>
</organism>
<dbReference type="AlphaFoldDB" id="A0A1G5IBQ8"/>
<evidence type="ECO:0000313" key="2">
    <source>
        <dbReference type="EMBL" id="SCY73069.1"/>
    </source>
</evidence>
<gene>
    <name evidence="2" type="ORF">SAMN05216233_118122</name>
</gene>
<evidence type="ECO:0000256" key="1">
    <source>
        <dbReference type="SAM" id="MobiDB-lite"/>
    </source>
</evidence>
<dbReference type="Proteomes" id="UP000198870">
    <property type="component" value="Unassembled WGS sequence"/>
</dbReference>
<dbReference type="RefSeq" id="WP_092213588.1">
    <property type="nucleotide sequence ID" value="NZ_FMUX01000018.1"/>
</dbReference>
<feature type="compositionally biased region" description="Basic and acidic residues" evidence="1">
    <location>
        <begin position="130"/>
        <end position="151"/>
    </location>
</feature>
<feature type="region of interest" description="Disordered" evidence="1">
    <location>
        <begin position="111"/>
        <end position="151"/>
    </location>
</feature>
<dbReference type="InterPro" id="IPR049840">
    <property type="entry name" value="DVU0524-like"/>
</dbReference>
<dbReference type="STRING" id="419481.SAMN05216233_118122"/>
<dbReference type="NCBIfam" id="NF041863">
    <property type="entry name" value="DVU0524_fam"/>
    <property type="match status" value="1"/>
</dbReference>
<reference evidence="2 3" key="1">
    <citation type="submission" date="2016-10" db="EMBL/GenBank/DDBJ databases">
        <authorList>
            <person name="de Groot N.N."/>
        </authorList>
    </citation>
    <scope>NUCLEOTIDE SEQUENCE [LARGE SCALE GENOMIC DNA]</scope>
    <source>
        <strain evidence="2 3">AA1</strain>
    </source>
</reference>